<proteinExistence type="predicted"/>
<dbReference type="InterPro" id="IPR021040">
    <property type="entry name" value="LRRC8_Pannexin-like"/>
</dbReference>
<dbReference type="KEGG" id="pmrn:116937120"/>
<evidence type="ECO:0000256" key="4">
    <source>
        <dbReference type="ARBA" id="ARBA00022989"/>
    </source>
</evidence>
<dbReference type="RefSeq" id="XP_032800112.1">
    <property type="nucleotide sequence ID" value="XM_032944221.1"/>
</dbReference>
<evidence type="ECO:0000256" key="1">
    <source>
        <dbReference type="ARBA" id="ARBA00004236"/>
    </source>
</evidence>
<reference evidence="11" key="1">
    <citation type="submission" date="2025-08" db="UniProtKB">
        <authorList>
            <consortium name="RefSeq"/>
        </authorList>
    </citation>
    <scope>IDENTIFICATION</scope>
    <source>
        <tissue evidence="11">Sperm</tissue>
    </source>
</reference>
<feature type="domain" description="LRRC8 pannexin-like TM region" evidence="9">
    <location>
        <begin position="1"/>
        <end position="98"/>
    </location>
</feature>
<evidence type="ECO:0000313" key="11">
    <source>
        <dbReference type="RefSeq" id="XP_032800112.1"/>
    </source>
</evidence>
<evidence type="ECO:0000256" key="6">
    <source>
        <dbReference type="ARBA" id="ARBA00023157"/>
    </source>
</evidence>
<evidence type="ECO:0000313" key="10">
    <source>
        <dbReference type="Proteomes" id="UP001318040"/>
    </source>
</evidence>
<evidence type="ECO:0000256" key="3">
    <source>
        <dbReference type="ARBA" id="ARBA00022692"/>
    </source>
</evidence>
<feature type="region of interest" description="Disordered" evidence="7">
    <location>
        <begin position="84"/>
        <end position="122"/>
    </location>
</feature>
<dbReference type="Pfam" id="PF12534">
    <property type="entry name" value="Pannexin_like"/>
    <property type="match status" value="1"/>
</dbReference>
<dbReference type="GO" id="GO:0005886">
    <property type="term" value="C:plasma membrane"/>
    <property type="evidence" value="ECO:0007669"/>
    <property type="project" value="UniProtKB-SubCell"/>
</dbReference>
<feature type="transmembrane region" description="Helical" evidence="8">
    <location>
        <begin position="30"/>
        <end position="48"/>
    </location>
</feature>
<gene>
    <name evidence="11" type="primary">LOC116937120</name>
</gene>
<organism evidence="10 11">
    <name type="scientific">Petromyzon marinus</name>
    <name type="common">Sea lamprey</name>
    <dbReference type="NCBI Taxonomy" id="7757"/>
    <lineage>
        <taxon>Eukaryota</taxon>
        <taxon>Metazoa</taxon>
        <taxon>Chordata</taxon>
        <taxon>Craniata</taxon>
        <taxon>Vertebrata</taxon>
        <taxon>Cyclostomata</taxon>
        <taxon>Hyperoartia</taxon>
        <taxon>Petromyzontiformes</taxon>
        <taxon>Petromyzontidae</taxon>
        <taxon>Petromyzon</taxon>
    </lineage>
</organism>
<dbReference type="AlphaFoldDB" id="A0AAJ7SIT4"/>
<accession>A0AAJ7SIT4</accession>
<evidence type="ECO:0000256" key="5">
    <source>
        <dbReference type="ARBA" id="ARBA00023136"/>
    </source>
</evidence>
<dbReference type="Proteomes" id="UP001318040">
    <property type="component" value="Unplaced"/>
</dbReference>
<protein>
    <submittedName>
        <fullName evidence="11">Volume-regulated anion channel subunit LRRC8A-like</fullName>
    </submittedName>
</protein>
<keyword evidence="10" id="KW-1185">Reference proteome</keyword>
<keyword evidence="6" id="KW-1015">Disulfide bond</keyword>
<keyword evidence="3 8" id="KW-0812">Transmembrane</keyword>
<comment type="subcellular location">
    <subcellularLocation>
        <location evidence="1">Cell membrane</location>
    </subcellularLocation>
</comment>
<keyword evidence="5 8" id="KW-0472">Membrane</keyword>
<evidence type="ECO:0000259" key="9">
    <source>
        <dbReference type="Pfam" id="PF12534"/>
    </source>
</evidence>
<evidence type="ECO:0000256" key="2">
    <source>
        <dbReference type="ARBA" id="ARBA00022475"/>
    </source>
</evidence>
<sequence length="122" mass="12969">MIPVTDLRYFADTHQSFRVLKPWWDVFMDYTAMVMMMIAVFGGTLQVTQDKMICLPCKHFEGDRCLASRADVLAVVSLNASREAAAAGSSTSSSTASSTASSTSSSTSSQVAVSDRGGVAVT</sequence>
<feature type="compositionally biased region" description="Low complexity" evidence="7">
    <location>
        <begin position="84"/>
        <end position="109"/>
    </location>
</feature>
<name>A0AAJ7SIT4_PETMA</name>
<evidence type="ECO:0000256" key="7">
    <source>
        <dbReference type="SAM" id="MobiDB-lite"/>
    </source>
</evidence>
<feature type="non-terminal residue" evidence="11">
    <location>
        <position position="122"/>
    </location>
</feature>
<evidence type="ECO:0000256" key="8">
    <source>
        <dbReference type="SAM" id="Phobius"/>
    </source>
</evidence>
<keyword evidence="4 8" id="KW-1133">Transmembrane helix</keyword>
<keyword evidence="2" id="KW-1003">Cell membrane</keyword>